<evidence type="ECO:0000256" key="2">
    <source>
        <dbReference type="ARBA" id="ARBA00022737"/>
    </source>
</evidence>
<keyword evidence="3" id="KW-0238">DNA-binding</keyword>
<evidence type="ECO:0008006" key="9">
    <source>
        <dbReference type="Google" id="ProtNLM"/>
    </source>
</evidence>
<feature type="compositionally biased region" description="Low complexity" evidence="4">
    <location>
        <begin position="284"/>
        <end position="294"/>
    </location>
</feature>
<feature type="region of interest" description="Disordered" evidence="4">
    <location>
        <begin position="596"/>
        <end position="618"/>
    </location>
</feature>
<name>A0ABQ7PUL4_PLUXY</name>
<evidence type="ECO:0000313" key="8">
    <source>
        <dbReference type="Proteomes" id="UP000823941"/>
    </source>
</evidence>
<dbReference type="InterPro" id="IPR009057">
    <property type="entry name" value="Homeodomain-like_sf"/>
</dbReference>
<dbReference type="InterPro" id="IPR050560">
    <property type="entry name" value="MYB_TF"/>
</dbReference>
<dbReference type="CDD" id="cd00167">
    <property type="entry name" value="SANT"/>
    <property type="match status" value="3"/>
</dbReference>
<dbReference type="Gene3D" id="1.10.10.60">
    <property type="entry name" value="Homeodomain-like"/>
    <property type="match status" value="3"/>
</dbReference>
<reference evidence="7 8" key="1">
    <citation type="submission" date="2021-06" db="EMBL/GenBank/DDBJ databases">
        <title>A haploid diamondback moth (Plutella xylostella L.) genome assembly resolves 31 chromosomes and identifies a diamide resistance mutation.</title>
        <authorList>
            <person name="Ward C.M."/>
            <person name="Perry K.D."/>
            <person name="Baker G."/>
            <person name="Powis K."/>
            <person name="Heckel D.G."/>
            <person name="Baxter S.W."/>
        </authorList>
    </citation>
    <scope>NUCLEOTIDE SEQUENCE [LARGE SCALE GENOMIC DNA]</scope>
    <source>
        <strain evidence="7 8">LV</strain>
        <tissue evidence="7">Single pupa</tissue>
    </source>
</reference>
<sequence length="954" mass="107372">MAQHDESSRMDDQSTKSYLQVQMDRLKALKAKLATEAKEDYVIIKEEPPGYESETSEYSEDSTVGDDVPTATKGSGSRKNINRGRWTKEEDKNLKTYVRMYNENWDVIASQFPDRSDVQCQQRWTKVVNPELVKGPWTKEEDEKVVELVAKYGPKKWTLIARHLKGRIGKQCRERWHNHLNPSIKKTAWTEHEDRVIYQAHKQLGNQWAKIAKLLPGRTDNAIKNHWNSTMRRKYEPDILDSLETIRRSKPGRAKLDAVRYAECAPKVHVAYNDEWTTDPFNESTQSTSSTTSQPSKQHMHFRQVLKEQMNSRSFERAKSPDRGGLLNADTVEICESPYKFVDIESLPSGSPLKNYLAQVNNSMATTSNQNNAQQQQQQQQQHQQFSLQQHDYASPRSNKSLTNSPPPILRRRVKRNNPLTNHLGWSETITKALECSSLGVTPIKALPFSPSQFLNSPPAGERGAPHRRHAQSVLVRECRSLGVTPIKALPFSPSQFLNSPPAGEGGPHRRHAQELGVSPLLSTPTPAVPSASHQSPNITPINRTNLRTYTPKLSGRQLWGLHRAMETLVLDEGLLKDQSVSISSTDRKTRTIRLPSAGHQSPNITPINRTNLRTYTPKTPTPFKIALAELEKKSGLKYQPSSPGNLVEDINEMFKREESSELNDSILSQNAASFAAVQANDSGIGSLKRRGSTSSLQGKENVPSQHKKARKALANSWANVTTSTPHSHSHGATVVPDNSFAVETPSKSLAGDSSVMFSPPSIVKQSLLEESTSLHSSDTTPEPTKLEKLEDFDIETAITETTKVQHSSYLPTNSLTDPNMYYQEIYDTQIELPQNPSVFRNITNLESPRSFARLNADRMRTITSNDITCDNGTSLAPKAVLANALADHIYKVTNQKPSTSRIDEILTNKMMTTNAKTDYNQKENQWVWQHTEYKDSGQDDIYPNDYYNMFTNL</sequence>
<keyword evidence="2" id="KW-0677">Repeat</keyword>
<dbReference type="SMART" id="SM00717">
    <property type="entry name" value="SANT"/>
    <property type="match status" value="3"/>
</dbReference>
<feature type="domain" description="HTH myb-type" evidence="6">
    <location>
        <begin position="78"/>
        <end position="128"/>
    </location>
</feature>
<evidence type="ECO:0000313" key="7">
    <source>
        <dbReference type="EMBL" id="KAG7296666.1"/>
    </source>
</evidence>
<comment type="subcellular location">
    <subcellularLocation>
        <location evidence="1">Nucleus</location>
    </subcellularLocation>
</comment>
<feature type="domain" description="Myb-like" evidence="5">
    <location>
        <begin position="129"/>
        <end position="180"/>
    </location>
</feature>
<feature type="domain" description="Myb-like" evidence="5">
    <location>
        <begin position="181"/>
        <end position="231"/>
    </location>
</feature>
<keyword evidence="8" id="KW-1185">Reference proteome</keyword>
<feature type="domain" description="Myb-like" evidence="5">
    <location>
        <begin position="78"/>
        <end position="128"/>
    </location>
</feature>
<evidence type="ECO:0000259" key="5">
    <source>
        <dbReference type="PROSITE" id="PS50090"/>
    </source>
</evidence>
<feature type="compositionally biased region" description="Low complexity" evidence="4">
    <location>
        <begin position="369"/>
        <end position="390"/>
    </location>
</feature>
<dbReference type="PANTHER" id="PTHR45614">
    <property type="entry name" value="MYB PROTEIN-RELATED"/>
    <property type="match status" value="1"/>
</dbReference>
<proteinExistence type="predicted"/>
<organism evidence="7 8">
    <name type="scientific">Plutella xylostella</name>
    <name type="common">Diamondback moth</name>
    <name type="synonym">Plutella maculipennis</name>
    <dbReference type="NCBI Taxonomy" id="51655"/>
    <lineage>
        <taxon>Eukaryota</taxon>
        <taxon>Metazoa</taxon>
        <taxon>Ecdysozoa</taxon>
        <taxon>Arthropoda</taxon>
        <taxon>Hexapoda</taxon>
        <taxon>Insecta</taxon>
        <taxon>Pterygota</taxon>
        <taxon>Neoptera</taxon>
        <taxon>Endopterygota</taxon>
        <taxon>Lepidoptera</taxon>
        <taxon>Glossata</taxon>
        <taxon>Ditrysia</taxon>
        <taxon>Yponomeutoidea</taxon>
        <taxon>Plutellidae</taxon>
        <taxon>Plutella</taxon>
    </lineage>
</organism>
<dbReference type="InterPro" id="IPR015395">
    <property type="entry name" value="C-myb_C"/>
</dbReference>
<comment type="caution">
    <text evidence="7">The sequence shown here is derived from an EMBL/GenBank/DDBJ whole genome shotgun (WGS) entry which is preliminary data.</text>
</comment>
<feature type="compositionally biased region" description="Polar residues" evidence="4">
    <location>
        <begin position="693"/>
        <end position="705"/>
    </location>
</feature>
<feature type="region of interest" description="Disordered" evidence="4">
    <location>
        <begin position="367"/>
        <end position="413"/>
    </location>
</feature>
<dbReference type="Pfam" id="PF09316">
    <property type="entry name" value="Cmyb_C"/>
    <property type="match status" value="1"/>
</dbReference>
<accession>A0ABQ7PUL4</accession>
<feature type="domain" description="HTH myb-type" evidence="6">
    <location>
        <begin position="129"/>
        <end position="184"/>
    </location>
</feature>
<dbReference type="InterPro" id="IPR001005">
    <property type="entry name" value="SANT/Myb"/>
</dbReference>
<dbReference type="PROSITE" id="PS50090">
    <property type="entry name" value="MYB_LIKE"/>
    <property type="match status" value="3"/>
</dbReference>
<feature type="region of interest" description="Disordered" evidence="4">
    <location>
        <begin position="45"/>
        <end position="82"/>
    </location>
</feature>
<dbReference type="EMBL" id="JAHIBW010000028">
    <property type="protein sequence ID" value="KAG7296666.1"/>
    <property type="molecule type" value="Genomic_DNA"/>
</dbReference>
<dbReference type="Proteomes" id="UP000823941">
    <property type="component" value="Chromosome 28"/>
</dbReference>
<protein>
    <recommendedName>
        <fullName evidence="9">Myb protein</fullName>
    </recommendedName>
</protein>
<feature type="region of interest" description="Disordered" evidence="4">
    <location>
        <begin position="525"/>
        <end position="544"/>
    </location>
</feature>
<evidence type="ECO:0000259" key="6">
    <source>
        <dbReference type="PROSITE" id="PS51294"/>
    </source>
</evidence>
<dbReference type="Pfam" id="PF00249">
    <property type="entry name" value="Myb_DNA-binding"/>
    <property type="match status" value="3"/>
</dbReference>
<dbReference type="InterPro" id="IPR017930">
    <property type="entry name" value="Myb_dom"/>
</dbReference>
<feature type="region of interest" description="Disordered" evidence="4">
    <location>
        <begin position="277"/>
        <end position="301"/>
    </location>
</feature>
<feature type="compositionally biased region" description="Acidic residues" evidence="4">
    <location>
        <begin position="54"/>
        <end position="64"/>
    </location>
</feature>
<dbReference type="PROSITE" id="PS51294">
    <property type="entry name" value="HTH_MYB"/>
    <property type="match status" value="3"/>
</dbReference>
<evidence type="ECO:0000256" key="1">
    <source>
        <dbReference type="ARBA" id="ARBA00004123"/>
    </source>
</evidence>
<evidence type="ECO:0000256" key="4">
    <source>
        <dbReference type="SAM" id="MobiDB-lite"/>
    </source>
</evidence>
<gene>
    <name evidence="7" type="ORF">JYU34_020513</name>
</gene>
<feature type="domain" description="HTH myb-type" evidence="6">
    <location>
        <begin position="185"/>
        <end position="235"/>
    </location>
</feature>
<feature type="region of interest" description="Disordered" evidence="4">
    <location>
        <begin position="685"/>
        <end position="707"/>
    </location>
</feature>
<dbReference type="PANTHER" id="PTHR45614:SF25">
    <property type="entry name" value="MYB PROTEIN"/>
    <property type="match status" value="1"/>
</dbReference>
<dbReference type="SUPFAM" id="SSF46689">
    <property type="entry name" value="Homeodomain-like"/>
    <property type="match status" value="2"/>
</dbReference>
<evidence type="ECO:0000256" key="3">
    <source>
        <dbReference type="ARBA" id="ARBA00023125"/>
    </source>
</evidence>
<feature type="compositionally biased region" description="Polar residues" evidence="4">
    <location>
        <begin position="599"/>
        <end position="618"/>
    </location>
</feature>